<dbReference type="InterPro" id="IPR013320">
    <property type="entry name" value="ConA-like_dom_sf"/>
</dbReference>
<proteinExistence type="predicted"/>
<evidence type="ECO:0000256" key="2">
    <source>
        <dbReference type="ARBA" id="ARBA00023157"/>
    </source>
</evidence>
<name>Q1Q6Y8_KUEST</name>
<evidence type="ECO:0000256" key="1">
    <source>
        <dbReference type="ARBA" id="ARBA00022729"/>
    </source>
</evidence>
<dbReference type="SMART" id="SM00560">
    <property type="entry name" value="LamGL"/>
    <property type="match status" value="3"/>
</dbReference>
<organism evidence="5">
    <name type="scientific">Kuenenia stuttgartiensis</name>
    <dbReference type="NCBI Taxonomy" id="174633"/>
    <lineage>
        <taxon>Bacteria</taxon>
        <taxon>Pseudomonadati</taxon>
        <taxon>Planctomycetota</taxon>
        <taxon>Candidatus Brocadiia</taxon>
        <taxon>Candidatus Brocadiales</taxon>
        <taxon>Candidatus Brocadiaceae</taxon>
        <taxon>Candidatus Kuenenia</taxon>
    </lineage>
</organism>
<keyword evidence="2" id="KW-1015">Disulfide bond</keyword>
<feature type="region of interest" description="Disordered" evidence="3">
    <location>
        <begin position="495"/>
        <end position="519"/>
    </location>
</feature>
<reference evidence="5" key="2">
    <citation type="submission" date="2006-01" db="EMBL/GenBank/DDBJ databases">
        <authorList>
            <person name="Genoscope"/>
        </authorList>
    </citation>
    <scope>NUCLEOTIDE SEQUENCE</scope>
</reference>
<reference evidence="5" key="1">
    <citation type="journal article" date="2006" name="Nature">
        <title>Deciphering the evolution and metabolism of an anammox bacterium from a community genome.</title>
        <authorList>
            <person name="Strous M."/>
            <person name="Pelletier E."/>
            <person name="Mangenot S."/>
            <person name="Rattei T."/>
            <person name="Lehner A."/>
            <person name="Taylor M.W."/>
            <person name="Horn M."/>
            <person name="Daims H."/>
            <person name="Bartol-Mavel D."/>
            <person name="Wincker P."/>
            <person name="Barbe V."/>
            <person name="Fonknechten N."/>
            <person name="Vallenet D."/>
            <person name="Segurens B."/>
            <person name="Schenowitz-Truong C."/>
            <person name="Medigue C."/>
            <person name="Collingro A."/>
            <person name="Snel B."/>
            <person name="Dutilh B.E."/>
            <person name="OpDenCamp H.J.M."/>
            <person name="vanDerDrift C."/>
            <person name="Cirpus I."/>
            <person name="vanDePas-Schoonen K.T."/>
            <person name="Harhangi H.R."/>
            <person name="vanNiftrik L."/>
            <person name="Schmid M."/>
            <person name="Keltjens J."/>
            <person name="vanDeVossenberg J."/>
            <person name="Kartal B."/>
            <person name="Meier H."/>
            <person name="Frishman D."/>
            <person name="Huynen M.A."/>
            <person name="Mewes H."/>
            <person name="Weissenbach J."/>
            <person name="Jetten M.S.M."/>
            <person name="Wagner M."/>
            <person name="LePaslier D."/>
        </authorList>
    </citation>
    <scope>NUCLEOTIDE SEQUENCE</scope>
</reference>
<dbReference type="SUPFAM" id="SSF49265">
    <property type="entry name" value="Fibronectin type III"/>
    <property type="match status" value="1"/>
</dbReference>
<dbReference type="InterPro" id="IPR013783">
    <property type="entry name" value="Ig-like_fold"/>
</dbReference>
<feature type="domain" description="Fibronectin type-III" evidence="4">
    <location>
        <begin position="1464"/>
        <end position="1565"/>
    </location>
</feature>
<gene>
    <name evidence="5" type="ORF">kuste2585</name>
</gene>
<sequence>MLVNLLLGAIAMKRRISRVSIFFLIFAHVFLFSEENFAEEKAYQNIYGTVWNDKPSEDISYARQMGYDSIAINPSSEVKDYHNNPNCTGLNYYLINPQWYPQILSGYSRAIDITKPVSEEAKEFYNQRMVWKSHEPFPYNLATGYHSGGSSEQFYVMWDFQQQAVIDEVVENIISLAKSYEDTGLPFTFDGYIIDEPKLAGEFYRLDETGNNISVGLSYWTGADLGLVHDAITHEYATYSEGMAAFYKELRVRLSQEFTHPKWIAQPTLLYSEADNDEWINQIKVRADKDELTPDMLSQKSSQNTNYVDDANNFNAGVNITKDKVGNSQTSEADEYRNRLFAAKAGINGAWYNWFGRFGDTGDISGFKSITEVSPRLKLIRCLPNWDNLNNVPLSERSWDGSVYQSTNSYAGSDVMYSRHPKTGKLFAVFLTLSGVITLNAGETATSVQRTDGYFIESGDGSADVGIVGNEISLKSKDNIGKGYIFTVSAEGTWPPVETGSGTDTDGTSGLEASDETVNGSELTHTTLVEYYPASGSRNSVSSKKRTKAITSKQSSSSTQTWQQVAKRTQAQKTAGLAGGEGQQMILGIAYAPSNPNMAYFVTDTSQVWKSTDGGTSWQRKANGFGATGGTSVVFDPKNADIAYITGMNGNAGSWTPFADVVQGIFRTADGGNNWKLVKSANFNRITRSDGVHIAFAGNNIYAAPMKTGILKSTNGGTTWNFLTTSGGGKILDTLNLNNIAAHPTDNTILYVSASNGLYKIVDSGGSATVSKIGTGLPSGAVYQLVIDSTTPSTMYVAANSKGVYRSTDGGLNFSARNNGLSTPLGSGGQARYIAMSPVNSSKLIITFRGLFGNYVYHTSDGGANWTKTTNMDESNADGWVAGSVFGWTSNLSGVDNDYSPISFHPTNQNIALTIGWGNQVKKTTDGGVTWKYSNTGYTGSAVGDQECSTPIGWDSTNYNRAVFSQGDFGSLITEDNESTFKLIATVSHNNRKATAAAAMYENIIIEAVGATNDDSTNAQIIAISRNSGSSWTKISDAFAPFKFISFHPQNNNIVYAGKYKFTNIQTNNNYTTLSKTVASVFIGDGDIVYSYSGSNIYKSTDAGASWTNPYPSLNLPSGYYISQITVSPTDENRIYAVVKGKGIYIINNTAANGGTSVLRNNANGIELDQFGEINTSSIAIDPNNANVVYTGTRANWKGMANGLFRSLDGGETWTNITQNTFGTMFGISNITVRPDNSYVYISSFAGTWKLPPPSSTSTADNTAPNCSISINNGDSYTKPTAVMLTLSATDNVGVTGYYISTSSMAPSASTTGWVSVTSTRSYDASVSYNLSSSDGKKTLYAWYKDAAGNVSISATDAITLDKTAPVVTITNPTSSATYTATGSTISLGGSTSDSTSGVSSVAWSNNKGGSGTASGTTSWNISGIGLSSGENVITVTATDGAGNTGTDTITVTYTATTSSAGTIPTVTTGSATDVTTNSATLNGTVNAGGLSTTSWFEYGETSGSYGSKSSTQSASGSKGTTVSIGISGLPAGKTYYYRIAAQNSAGTTYGSKMSFTTSSGTPSTSTSSGLQAFYAFDDGSGTIATDTSGNNKNGTITGAAWTTGKNGGALSFNGTSNYVSIPPLNHDEISVSAWFYRNSVDTAEPDTILGGWSWDKVEGYGLYFDQYSSSKDTIRFIVTSQTSGGTKTQKYATKNLVTSTGKWYHVAGTYDKTTGEQKLYVDGQLVDTQTHPAGNTIVPYTYASYMAIGALTFNYGHMDGKVDEVQVYNRALSDQEAQDLYNGTVGTITPAGTTPTVTTGSATDVTTNSATLNGTVNAGGLSTTAWFEYGETSGSYGSKSSTQSASGSKDTTVSIGISGLSAGKTYYYRIAAQNSAGTTYGSEISFTTSSGTPTTGTSSGLQAFYAFDDGSGTTAADTSDNNKNGTITGAAWTTGKNGGALSFNGTSNYVSIPPLNYDEVSVSAWFYRNSVDTAAPDTILGGWSWNKVEGYGLYFDQYSASQNTIRFIVTSQTSGGTKTQKYATKDLVTSTGKWYHVAGTYNKTTGEQKLYVDGQLVNTQTHPAGNTIVPYTYASYMAVGALTSNYGNMDGKVDEVRVYNRALSDQEAQDLYNGTVGTITPAGTTPTVTTGSATDVTTNSATLNGTVNAGGLSTTAWFEYGESSGSYGSKSSTQSASGSKDTTVSIGISGLSAGKTYYYRIAAQNSAGTTYGSEISFTTSSGTPTTGTSSGLQAFYAFDDGSGTTATDTSGNNKNGTITGAAWTTGKIGGALSFNGTSNYVSIPPLNHDEISVSAWFYRNSVDTAAPDTILGGWSWDKVEGYGLYFNQYSSSRDTIRFIVTSKTSEGTKTQKYATRDLVTSTDKWYHVAGTYNKTTGEQKLYVDGQLVDTQTHPAGNTIVPYTYASYMAVGALTSNYGNMDGKVDEVQVYNRALSDQEIQDLYNGN</sequence>
<accession>Q1Q6Y8</accession>
<feature type="region of interest" description="Disordered" evidence="3">
    <location>
        <begin position="535"/>
        <end position="562"/>
    </location>
</feature>
<dbReference type="SMART" id="SM00060">
    <property type="entry name" value="FN3"/>
    <property type="match status" value="3"/>
</dbReference>
<evidence type="ECO:0000313" key="5">
    <source>
        <dbReference type="EMBL" id="CAJ73333.1"/>
    </source>
</evidence>
<dbReference type="PANTHER" id="PTHR47635">
    <property type="entry name" value="CUB DOMAIN-CONTAINING PROTEIN"/>
    <property type="match status" value="1"/>
</dbReference>
<evidence type="ECO:0000259" key="4">
    <source>
        <dbReference type="PROSITE" id="PS50853"/>
    </source>
</evidence>
<dbReference type="Gene3D" id="2.60.120.200">
    <property type="match status" value="3"/>
</dbReference>
<dbReference type="PROSITE" id="PS50853">
    <property type="entry name" value="FN3"/>
    <property type="match status" value="3"/>
</dbReference>
<feature type="domain" description="Fibronectin type-III" evidence="4">
    <location>
        <begin position="1795"/>
        <end position="1892"/>
    </location>
</feature>
<dbReference type="InterPro" id="IPR015943">
    <property type="entry name" value="WD40/YVTN_repeat-like_dom_sf"/>
</dbReference>
<dbReference type="Gene3D" id="2.130.10.10">
    <property type="entry name" value="YVTN repeat-like/Quinoprotein amine dehydrogenase"/>
    <property type="match status" value="5"/>
</dbReference>
<feature type="compositionally biased region" description="Low complexity" evidence="3">
    <location>
        <begin position="499"/>
        <end position="510"/>
    </location>
</feature>
<dbReference type="PANTHER" id="PTHR47635:SF2">
    <property type="entry name" value="LAMG-LIKE JELLYROLL FOLD DOMAIN-CONTAINING PROTEIN"/>
    <property type="match status" value="1"/>
</dbReference>
<dbReference type="SUPFAM" id="SSF110296">
    <property type="entry name" value="Oligoxyloglucan reducing end-specific cellobiohydrolase"/>
    <property type="match status" value="2"/>
</dbReference>
<keyword evidence="1" id="KW-0732">Signal</keyword>
<dbReference type="SUPFAM" id="SSF49899">
    <property type="entry name" value="Concanavalin A-like lectins/glucanases"/>
    <property type="match status" value="3"/>
</dbReference>
<protein>
    <recommendedName>
        <fullName evidence="4">Fibronectin type-III domain-containing protein</fullName>
    </recommendedName>
</protein>
<evidence type="ECO:0000256" key="3">
    <source>
        <dbReference type="SAM" id="MobiDB-lite"/>
    </source>
</evidence>
<feature type="compositionally biased region" description="Low complexity" evidence="3">
    <location>
        <begin position="551"/>
        <end position="562"/>
    </location>
</feature>
<dbReference type="InterPro" id="IPR006558">
    <property type="entry name" value="LamG-like"/>
</dbReference>
<dbReference type="InterPro" id="IPR003961">
    <property type="entry name" value="FN3_dom"/>
</dbReference>
<dbReference type="EMBL" id="CT573071">
    <property type="protein sequence ID" value="CAJ73333.1"/>
    <property type="molecule type" value="Genomic_DNA"/>
</dbReference>
<dbReference type="Pfam" id="PF13385">
    <property type="entry name" value="Laminin_G_3"/>
    <property type="match status" value="3"/>
</dbReference>
<dbReference type="Gene3D" id="2.60.40.10">
    <property type="entry name" value="Immunoglobulins"/>
    <property type="match status" value="1"/>
</dbReference>
<feature type="domain" description="Fibronectin type-III" evidence="4">
    <location>
        <begin position="2126"/>
        <end position="2223"/>
    </location>
</feature>
<dbReference type="InterPro" id="IPR036116">
    <property type="entry name" value="FN3_sf"/>
</dbReference>